<dbReference type="GO" id="GO:0016614">
    <property type="term" value="F:oxidoreductase activity, acting on CH-OH group of donors"/>
    <property type="evidence" value="ECO:0007669"/>
    <property type="project" value="InterPro"/>
</dbReference>
<dbReference type="InterPro" id="IPR036188">
    <property type="entry name" value="FAD/NAD-bd_sf"/>
</dbReference>
<dbReference type="PANTHER" id="PTHR11552:SF147">
    <property type="entry name" value="CHOLINE DEHYDROGENASE, MITOCHONDRIAL"/>
    <property type="match status" value="1"/>
</dbReference>
<feature type="domain" description="Glucose-methanol-choline oxidoreductase C-terminal" evidence="2">
    <location>
        <begin position="2"/>
        <end position="128"/>
    </location>
</feature>
<organism evidence="3 4">
    <name type="scientific">Didymella rabiei</name>
    <name type="common">Chickpea ascochyta blight fungus</name>
    <name type="synonym">Mycosphaerella rabiei</name>
    <dbReference type="NCBI Taxonomy" id="5454"/>
    <lineage>
        <taxon>Eukaryota</taxon>
        <taxon>Fungi</taxon>
        <taxon>Dikarya</taxon>
        <taxon>Ascomycota</taxon>
        <taxon>Pezizomycotina</taxon>
        <taxon>Dothideomycetes</taxon>
        <taxon>Pleosporomycetidae</taxon>
        <taxon>Pleosporales</taxon>
        <taxon>Pleosporineae</taxon>
        <taxon>Didymellaceae</taxon>
        <taxon>Ascochyta</taxon>
    </lineage>
</organism>
<dbReference type="Gene3D" id="3.50.50.60">
    <property type="entry name" value="FAD/NAD(P)-binding domain"/>
    <property type="match status" value="1"/>
</dbReference>
<evidence type="ECO:0000259" key="2">
    <source>
        <dbReference type="Pfam" id="PF05199"/>
    </source>
</evidence>
<reference evidence="3 4" key="1">
    <citation type="journal article" date="2016" name="Sci. Rep.">
        <title>Draft genome sequencing and secretome analysis of fungal phytopathogen Ascochyta rabiei provides insight into the necrotrophic effector repertoire.</title>
        <authorList>
            <person name="Verma S."/>
            <person name="Gazara R.K."/>
            <person name="Nizam S."/>
            <person name="Parween S."/>
            <person name="Chattopadhyay D."/>
            <person name="Verma P.K."/>
        </authorList>
    </citation>
    <scope>NUCLEOTIDE SEQUENCE [LARGE SCALE GENOMIC DNA]</scope>
    <source>
        <strain evidence="3 4">ArDII</strain>
    </source>
</reference>
<comment type="similarity">
    <text evidence="1">Belongs to the GMC oxidoreductase family.</text>
</comment>
<dbReference type="STRING" id="5454.A0A162WLH0"/>
<accession>A0A162WLH0</accession>
<dbReference type="GO" id="GO:0050660">
    <property type="term" value="F:flavin adenine dinucleotide binding"/>
    <property type="evidence" value="ECO:0007669"/>
    <property type="project" value="InterPro"/>
</dbReference>
<evidence type="ECO:0000313" key="4">
    <source>
        <dbReference type="Proteomes" id="UP000076837"/>
    </source>
</evidence>
<dbReference type="InterPro" id="IPR007867">
    <property type="entry name" value="GMC_OxRtase_C"/>
</dbReference>
<dbReference type="SUPFAM" id="SSF51905">
    <property type="entry name" value="FAD/NAD(P)-binding domain"/>
    <property type="match status" value="1"/>
</dbReference>
<dbReference type="Gene3D" id="3.30.560.10">
    <property type="entry name" value="Glucose Oxidase, domain 3"/>
    <property type="match status" value="1"/>
</dbReference>
<dbReference type="SUPFAM" id="SSF54373">
    <property type="entry name" value="FAD-linked reductases, C-terminal domain"/>
    <property type="match status" value="1"/>
</dbReference>
<evidence type="ECO:0000313" key="3">
    <source>
        <dbReference type="EMBL" id="KZM19101.1"/>
    </source>
</evidence>
<dbReference type="AlphaFoldDB" id="A0A162WLH0"/>
<dbReference type="Proteomes" id="UP000076837">
    <property type="component" value="Unassembled WGS sequence"/>
</dbReference>
<proteinExistence type="inferred from homology"/>
<gene>
    <name evidence="3" type="ORF">ST47_g9719</name>
</gene>
<keyword evidence="4" id="KW-1185">Reference proteome</keyword>
<dbReference type="InterPro" id="IPR012132">
    <property type="entry name" value="GMC_OxRdtase"/>
</dbReference>
<dbReference type="PANTHER" id="PTHR11552">
    <property type="entry name" value="GLUCOSE-METHANOL-CHOLINE GMC OXIDOREDUCTASE"/>
    <property type="match status" value="1"/>
</dbReference>
<sequence>MNSSDPFAPPVINPNYLTTEFDQYAAVQAMKDAFTVLGSKAFEGCIGDPYGPLANLTSDQDYLKYVRQHAVTINHGTGTARMAPYNADRGVVNSDLRLNGVSRLRVVDASVFPKFPECHTMAPVYIVAEITAAIIKEAHTLGI</sequence>
<protein>
    <submittedName>
        <fullName evidence="3">Oxidoreductase</fullName>
    </submittedName>
</protein>
<dbReference type="Pfam" id="PF05199">
    <property type="entry name" value="GMC_oxred_C"/>
    <property type="match status" value="1"/>
</dbReference>
<name>A0A162WLH0_DIDRA</name>
<comment type="caution">
    <text evidence="3">The sequence shown here is derived from an EMBL/GenBank/DDBJ whole genome shotgun (WGS) entry which is preliminary data.</text>
</comment>
<dbReference type="EMBL" id="JYNV01000302">
    <property type="protein sequence ID" value="KZM19101.1"/>
    <property type="molecule type" value="Genomic_DNA"/>
</dbReference>
<dbReference type="OrthoDB" id="269227at2759"/>
<evidence type="ECO:0000256" key="1">
    <source>
        <dbReference type="ARBA" id="ARBA00010790"/>
    </source>
</evidence>